<dbReference type="Proteomes" id="UP000281514">
    <property type="component" value="Unassembled WGS sequence"/>
</dbReference>
<accession>A0A3M5TNJ4</accession>
<organism evidence="2 3">
    <name type="scientific">Pseudomonas avellanae</name>
    <dbReference type="NCBI Taxonomy" id="46257"/>
    <lineage>
        <taxon>Bacteria</taxon>
        <taxon>Pseudomonadati</taxon>
        <taxon>Pseudomonadota</taxon>
        <taxon>Gammaproteobacteria</taxon>
        <taxon>Pseudomonadales</taxon>
        <taxon>Pseudomonadaceae</taxon>
        <taxon>Pseudomonas</taxon>
    </lineage>
</organism>
<dbReference type="EMBL" id="RBTX01000273">
    <property type="protein sequence ID" value="RMU35112.1"/>
    <property type="molecule type" value="Genomic_DNA"/>
</dbReference>
<evidence type="ECO:0000313" key="3">
    <source>
        <dbReference type="Proteomes" id="UP000281514"/>
    </source>
</evidence>
<reference evidence="2 3" key="1">
    <citation type="submission" date="2018-08" db="EMBL/GenBank/DDBJ databases">
        <title>Recombination of ecologically and evolutionarily significant loci maintains genetic cohesion in the Pseudomonas syringae species complex.</title>
        <authorList>
            <person name="Dillon M."/>
            <person name="Thakur S."/>
            <person name="Almeida R.N.D."/>
            <person name="Weir B.S."/>
            <person name="Guttman D.S."/>
        </authorList>
    </citation>
    <scope>NUCLEOTIDE SEQUENCE [LARGE SCALE GENOMIC DNA]</scope>
    <source>
        <strain evidence="2 3">ICMP 9749</strain>
    </source>
</reference>
<evidence type="ECO:0000259" key="1">
    <source>
        <dbReference type="Pfam" id="PF22137"/>
    </source>
</evidence>
<protein>
    <recommendedName>
        <fullName evidence="1">T6SS Phospholipase effector Tle1-like C-terminal domain-containing protein</fullName>
    </recommendedName>
</protein>
<feature type="domain" description="T6SS Phospholipase effector Tle1-like C-terminal" evidence="1">
    <location>
        <begin position="15"/>
        <end position="283"/>
    </location>
</feature>
<dbReference type="AlphaFoldDB" id="A0A3M5TNJ4"/>
<name>A0A3M5TNJ4_9PSED</name>
<dbReference type="InterPro" id="IPR054388">
    <property type="entry name" value="Tle1-like_C"/>
</dbReference>
<evidence type="ECO:0000313" key="2">
    <source>
        <dbReference type="EMBL" id="RMU35112.1"/>
    </source>
</evidence>
<comment type="caution">
    <text evidence="2">The sequence shown here is derived from an EMBL/GenBank/DDBJ whole genome shotgun (WGS) entry which is preliminary data.</text>
</comment>
<proteinExistence type="predicted"/>
<dbReference type="Pfam" id="PF22137">
    <property type="entry name" value="T6SS_Tle1-like_C"/>
    <property type="match status" value="1"/>
</dbReference>
<gene>
    <name evidence="2" type="ORF">ALP32_02358</name>
</gene>
<sequence length="344" mass="38236">MEAELQREFDVSSTLVNRFNAWRHMTLGLPPVSQPLSIEQIEHYQPLTSATTLEQAARTQLGWITAWRIDRYAFASLKQATFYLQASDTEADETVRDQAKAARSNNQAAVKKRRLQQLAIERNGRTAKKPLEPGVKDFDADMAQTQLREAAEEFAAAYRDPDHLASSLSRVIPANAPPVVVLRIITADARVECRQMKAAGQARVSQLFAPPAGRYNHPDEKTRGAVDEIGNATQPPGLLRALFDDQVHDSRAWFLYSLGREPMGSYFRERMVFFGEASRRELALNPETRETMLAGITPLPDSGLSVAARPAVMDAQRMAEAQQAIKALWEAQYPKASGVSDALS</sequence>